<feature type="chain" id="PRO_5047467071" description="HEAT repeat domain-containing protein" evidence="1">
    <location>
        <begin position="23"/>
        <end position="372"/>
    </location>
</feature>
<dbReference type="PROSITE" id="PS51257">
    <property type="entry name" value="PROKAR_LIPOPROTEIN"/>
    <property type="match status" value="1"/>
</dbReference>
<dbReference type="EMBL" id="CP071091">
    <property type="protein sequence ID" value="QSQ17538.1"/>
    <property type="molecule type" value="Genomic_DNA"/>
</dbReference>
<accession>A0ABX7NFU2</accession>
<keyword evidence="3" id="KW-1185">Reference proteome</keyword>
<keyword evidence="1" id="KW-0732">Signal</keyword>
<evidence type="ECO:0000256" key="1">
    <source>
        <dbReference type="SAM" id="SignalP"/>
    </source>
</evidence>
<proteinExistence type="predicted"/>
<name>A0ABX7NFU2_9BACT</name>
<organism evidence="2 3">
    <name type="scientific">Myxococcus landrumensis</name>
    <dbReference type="NCBI Taxonomy" id="2813577"/>
    <lineage>
        <taxon>Bacteria</taxon>
        <taxon>Pseudomonadati</taxon>
        <taxon>Myxococcota</taxon>
        <taxon>Myxococcia</taxon>
        <taxon>Myxococcales</taxon>
        <taxon>Cystobacterineae</taxon>
        <taxon>Myxococcaceae</taxon>
        <taxon>Myxococcus</taxon>
    </lineage>
</organism>
<dbReference type="Gene3D" id="1.25.10.10">
    <property type="entry name" value="Leucine-rich Repeat Variant"/>
    <property type="match status" value="1"/>
</dbReference>
<evidence type="ECO:0008006" key="4">
    <source>
        <dbReference type="Google" id="ProtNLM"/>
    </source>
</evidence>
<dbReference type="Proteomes" id="UP000663090">
    <property type="component" value="Chromosome"/>
</dbReference>
<protein>
    <recommendedName>
        <fullName evidence="4">HEAT repeat domain-containing protein</fullName>
    </recommendedName>
</protein>
<gene>
    <name evidence="2" type="ORF">JY572_16495</name>
</gene>
<feature type="signal peptide" evidence="1">
    <location>
        <begin position="1"/>
        <end position="22"/>
    </location>
</feature>
<sequence length="372" mass="41024">MARRLSYLLSLVLLGGCANQQAQTRAEPPPSAKGNQPSMVYRFEGIELFGTRKYTREELLAPYLAALPPAGTLLDMQKDGDAFIQALAKGKEQIQSRHGFALIRNSVTSYAKDMTLRVTVDVVDLGDEWRLEYAPAPTGSVAEPEGLLAAWSAYLTRMWQLVNSGVVSTEDTEPCRAFHCFYGPGHPELMQLEAPLLAGVPKHFETLVRMAHTDVDAEKREQAAYLLAYGPSRDEVARALVPLMNDSNEAPRNAAMRVLWKVQEKADRPLIPLEKVLRAIHGPLISDRNKAAGLLAVLVTQDASRRGDILQETGQVLLEMATAKQVIERKPALDVLRALSGKDFGEDAASWRAWVQETLASEPPRAPSPNHR</sequence>
<evidence type="ECO:0000313" key="3">
    <source>
        <dbReference type="Proteomes" id="UP000663090"/>
    </source>
</evidence>
<dbReference type="SUPFAM" id="SSF48371">
    <property type="entry name" value="ARM repeat"/>
    <property type="match status" value="1"/>
</dbReference>
<evidence type="ECO:0000313" key="2">
    <source>
        <dbReference type="EMBL" id="QSQ17538.1"/>
    </source>
</evidence>
<dbReference type="RefSeq" id="WP_206719157.1">
    <property type="nucleotide sequence ID" value="NZ_CP071091.1"/>
</dbReference>
<dbReference type="InterPro" id="IPR011989">
    <property type="entry name" value="ARM-like"/>
</dbReference>
<dbReference type="InterPro" id="IPR016024">
    <property type="entry name" value="ARM-type_fold"/>
</dbReference>
<reference evidence="2 3" key="1">
    <citation type="submission" date="2021-02" db="EMBL/GenBank/DDBJ databases">
        <title>De Novo genome assembly of isolated myxobacteria.</title>
        <authorList>
            <person name="Stevens D.C."/>
        </authorList>
    </citation>
    <scope>NUCLEOTIDE SEQUENCE [LARGE SCALE GENOMIC DNA]</scope>
    <source>
        <strain evidence="2 3">SCHIC003</strain>
    </source>
</reference>